<feature type="domain" description="RecF/RecN/SMC N-terminal" evidence="7">
    <location>
        <begin position="118"/>
        <end position="421"/>
    </location>
</feature>
<proteinExistence type="predicted"/>
<reference evidence="8" key="1">
    <citation type="submission" date="2021-02" db="EMBL/GenBank/DDBJ databases">
        <authorList>
            <person name="Dougan E. K."/>
            <person name="Rhodes N."/>
            <person name="Thang M."/>
            <person name="Chan C."/>
        </authorList>
    </citation>
    <scope>NUCLEOTIDE SEQUENCE</scope>
</reference>
<dbReference type="GO" id="GO:0007062">
    <property type="term" value="P:sister chromatid cohesion"/>
    <property type="evidence" value="ECO:0007669"/>
    <property type="project" value="TreeGrafter"/>
</dbReference>
<organism evidence="8 9">
    <name type="scientific">Polarella glacialis</name>
    <name type="common">Dinoflagellate</name>
    <dbReference type="NCBI Taxonomy" id="89957"/>
    <lineage>
        <taxon>Eukaryota</taxon>
        <taxon>Sar</taxon>
        <taxon>Alveolata</taxon>
        <taxon>Dinophyceae</taxon>
        <taxon>Suessiales</taxon>
        <taxon>Suessiaceae</taxon>
        <taxon>Polarella</taxon>
    </lineage>
</organism>
<dbReference type="GO" id="GO:0005634">
    <property type="term" value="C:nucleus"/>
    <property type="evidence" value="ECO:0007669"/>
    <property type="project" value="UniProtKB-SubCell"/>
</dbReference>
<sequence>SELLKLGKKHFQKLNQELGVDDVREVITRGQAERSKLQTELEQFEDFLRQLQAEEQRAEQRLRSGGRLETLQRDLEQYQRDIEAAQKRQNELEERGKVEAERCEAVRLRLREATLAKEKFDVDIRSRRSEIQQLKVQLEDARRRLKKQNEKVRILLSFKCTMFRECSEKLIEVPLISSDPAAMEQVLSREQDLDDMAFQDLEAACRSIVVDYSLLPPDKQELAEQTKVFDAKNVEAEYVLLVAEIIRELEELNPNMRAPEECSTEEEKLREIRRQADEASVESQRLSRGFEAVKAERIARFMKCFKHVEANVHPYYKSLTSYDGFDGGSAYLDLDDAEEPYNGGITFTACPPGKRFFPMELLSGGERSMASMALLFAMHSYQPPPFMILDEVDAPFDRKNTQALVGYLKKLNFQCLVISLK</sequence>
<dbReference type="Gene3D" id="3.40.50.300">
    <property type="entry name" value="P-loop containing nucleotide triphosphate hydrolases"/>
    <property type="match status" value="1"/>
</dbReference>
<feature type="non-terminal residue" evidence="8">
    <location>
        <position position="1"/>
    </location>
</feature>
<dbReference type="PANTHER" id="PTHR18937:SF12">
    <property type="entry name" value="STRUCTURAL MAINTENANCE OF CHROMOSOMES PROTEIN"/>
    <property type="match status" value="1"/>
</dbReference>
<keyword evidence="4" id="KW-0539">Nucleus</keyword>
<evidence type="ECO:0000313" key="9">
    <source>
        <dbReference type="Proteomes" id="UP000626109"/>
    </source>
</evidence>
<dbReference type="InterPro" id="IPR003395">
    <property type="entry name" value="RecF/RecN/SMC_N"/>
</dbReference>
<evidence type="ECO:0000313" key="8">
    <source>
        <dbReference type="EMBL" id="CAE8650181.1"/>
    </source>
</evidence>
<dbReference type="GO" id="GO:0008278">
    <property type="term" value="C:cohesin complex"/>
    <property type="evidence" value="ECO:0007669"/>
    <property type="project" value="TreeGrafter"/>
</dbReference>
<dbReference type="PANTHER" id="PTHR18937">
    <property type="entry name" value="STRUCTURAL MAINTENANCE OF CHROMOSOMES SMC FAMILY MEMBER"/>
    <property type="match status" value="1"/>
</dbReference>
<evidence type="ECO:0000256" key="1">
    <source>
        <dbReference type="ARBA" id="ARBA00004123"/>
    </source>
</evidence>
<dbReference type="SUPFAM" id="SSF52540">
    <property type="entry name" value="P-loop containing nucleoside triphosphate hydrolases"/>
    <property type="match status" value="1"/>
</dbReference>
<name>A0A813IH58_POLGL</name>
<evidence type="ECO:0000256" key="6">
    <source>
        <dbReference type="SAM" id="Coils"/>
    </source>
</evidence>
<dbReference type="GO" id="GO:0003677">
    <property type="term" value="F:DNA binding"/>
    <property type="evidence" value="ECO:0007669"/>
    <property type="project" value="TreeGrafter"/>
</dbReference>
<evidence type="ECO:0000256" key="2">
    <source>
        <dbReference type="ARBA" id="ARBA00022618"/>
    </source>
</evidence>
<comment type="subcellular location">
    <subcellularLocation>
        <location evidence="1">Nucleus</location>
    </subcellularLocation>
</comment>
<feature type="coiled-coil region" evidence="6">
    <location>
        <begin position="34"/>
        <end position="155"/>
    </location>
</feature>
<dbReference type="Pfam" id="PF02463">
    <property type="entry name" value="SMC_N"/>
    <property type="match status" value="1"/>
</dbReference>
<dbReference type="InterPro" id="IPR027417">
    <property type="entry name" value="P-loop_NTPase"/>
</dbReference>
<evidence type="ECO:0000256" key="5">
    <source>
        <dbReference type="ARBA" id="ARBA00023306"/>
    </source>
</evidence>
<comment type="caution">
    <text evidence="8">The sequence shown here is derived from an EMBL/GenBank/DDBJ whole genome shotgun (WGS) entry which is preliminary data.</text>
</comment>
<keyword evidence="6" id="KW-0175">Coiled coil</keyword>
<dbReference type="Proteomes" id="UP000626109">
    <property type="component" value="Unassembled WGS sequence"/>
</dbReference>
<dbReference type="GO" id="GO:0051301">
    <property type="term" value="P:cell division"/>
    <property type="evidence" value="ECO:0007669"/>
    <property type="project" value="UniProtKB-KW"/>
</dbReference>
<feature type="non-terminal residue" evidence="8">
    <location>
        <position position="421"/>
    </location>
</feature>
<keyword evidence="2" id="KW-0132">Cell division</keyword>
<evidence type="ECO:0000256" key="4">
    <source>
        <dbReference type="ARBA" id="ARBA00023242"/>
    </source>
</evidence>
<accession>A0A813IH58</accession>
<evidence type="ECO:0000256" key="3">
    <source>
        <dbReference type="ARBA" id="ARBA00022776"/>
    </source>
</evidence>
<dbReference type="EMBL" id="CAJNNW010008585">
    <property type="protein sequence ID" value="CAE8650181.1"/>
    <property type="molecule type" value="Genomic_DNA"/>
</dbReference>
<keyword evidence="5" id="KW-0131">Cell cycle</keyword>
<evidence type="ECO:0000259" key="7">
    <source>
        <dbReference type="Pfam" id="PF02463"/>
    </source>
</evidence>
<keyword evidence="3" id="KW-0498">Mitosis</keyword>
<dbReference type="AlphaFoldDB" id="A0A813IH58"/>
<protein>
    <recommendedName>
        <fullName evidence="7">RecF/RecN/SMC N-terminal domain-containing protein</fullName>
    </recommendedName>
</protein>
<gene>
    <name evidence="8" type="ORF">PGLA2088_LOCUS8062</name>
</gene>